<evidence type="ECO:0000259" key="1">
    <source>
        <dbReference type="Pfam" id="PF03446"/>
    </source>
</evidence>
<dbReference type="InterPro" id="IPR013328">
    <property type="entry name" value="6PGD_dom2"/>
</dbReference>
<dbReference type="PANTHER" id="PTHR43060">
    <property type="entry name" value="3-HYDROXYISOBUTYRATE DEHYDROGENASE-LIKE 1, MITOCHONDRIAL-RELATED"/>
    <property type="match status" value="1"/>
</dbReference>
<name>A0A0U1MCC5_TALIS</name>
<evidence type="ECO:0000313" key="3">
    <source>
        <dbReference type="Proteomes" id="UP000054383"/>
    </source>
</evidence>
<dbReference type="STRING" id="28573.A0A0U1MCC5"/>
<reference evidence="2 3" key="1">
    <citation type="submission" date="2015-04" db="EMBL/GenBank/DDBJ databases">
        <authorList>
            <person name="Syromyatnikov M.Y."/>
            <person name="Popov V.N."/>
        </authorList>
    </citation>
    <scope>NUCLEOTIDE SEQUENCE [LARGE SCALE GENOMIC DNA]</scope>
    <source>
        <strain evidence="2">WF-38-12</strain>
    </source>
</reference>
<dbReference type="OrthoDB" id="48988at2759"/>
<dbReference type="SUPFAM" id="SSF48179">
    <property type="entry name" value="6-phosphogluconate dehydrogenase C-terminal domain-like"/>
    <property type="match status" value="1"/>
</dbReference>
<feature type="domain" description="6-phosphogluconate dehydrogenase NADP-binding" evidence="1">
    <location>
        <begin position="97"/>
        <end position="226"/>
    </location>
</feature>
<protein>
    <recommendedName>
        <fullName evidence="1">6-phosphogluconate dehydrogenase NADP-binding domain-containing protein</fullName>
    </recommendedName>
</protein>
<dbReference type="PANTHER" id="PTHR43060:SF17">
    <property type="entry name" value="L-THREONATE DEHYDROGENASE"/>
    <property type="match status" value="1"/>
</dbReference>
<dbReference type="GO" id="GO:0050661">
    <property type="term" value="F:NADP binding"/>
    <property type="evidence" value="ECO:0007669"/>
    <property type="project" value="InterPro"/>
</dbReference>
<dbReference type="Gene3D" id="3.40.50.720">
    <property type="entry name" value="NAD(P)-binding Rossmann-like Domain"/>
    <property type="match status" value="1"/>
</dbReference>
<accession>A0A0U1MCC5</accession>
<dbReference type="InterPro" id="IPR036291">
    <property type="entry name" value="NAD(P)-bd_dom_sf"/>
</dbReference>
<dbReference type="AlphaFoldDB" id="A0A0U1MCC5"/>
<dbReference type="Gene3D" id="1.10.1040.10">
    <property type="entry name" value="N-(1-d-carboxylethyl)-l-norvaline Dehydrogenase, domain 2"/>
    <property type="match status" value="1"/>
</dbReference>
<gene>
    <name evidence="2" type="ORF">PISL3812_09658</name>
</gene>
<dbReference type="Proteomes" id="UP000054383">
    <property type="component" value="Unassembled WGS sequence"/>
</dbReference>
<dbReference type="Pfam" id="PF03446">
    <property type="entry name" value="NAD_binding_2"/>
    <property type="match status" value="1"/>
</dbReference>
<dbReference type="InterPro" id="IPR006115">
    <property type="entry name" value="6PGDH_NADP-bd"/>
</dbReference>
<keyword evidence="3" id="KW-1185">Reference proteome</keyword>
<dbReference type="InterPro" id="IPR008927">
    <property type="entry name" value="6-PGluconate_DH-like_C_sf"/>
</dbReference>
<evidence type="ECO:0000313" key="2">
    <source>
        <dbReference type="EMBL" id="CRG92596.1"/>
    </source>
</evidence>
<organism evidence="2 3">
    <name type="scientific">Talaromyces islandicus</name>
    <name type="common">Penicillium islandicum</name>
    <dbReference type="NCBI Taxonomy" id="28573"/>
    <lineage>
        <taxon>Eukaryota</taxon>
        <taxon>Fungi</taxon>
        <taxon>Dikarya</taxon>
        <taxon>Ascomycota</taxon>
        <taxon>Pezizomycotina</taxon>
        <taxon>Eurotiomycetes</taxon>
        <taxon>Eurotiomycetidae</taxon>
        <taxon>Eurotiales</taxon>
        <taxon>Trichocomaceae</taxon>
        <taxon>Talaromyces</taxon>
        <taxon>Talaromyces sect. Islandici</taxon>
    </lineage>
</organism>
<sequence>MRAGAHTHGVSKIIIQPVLRPFKSLLFTRAFRDEVFSGRREVQMDSVVVRVHESQLPGDEGVPVTRLSNINVISQSPLGHDVAPPEWHLPVWDPWALVKAGYAVAGFDPSEQARKSFEANGGFAVDSLEELCKGNSSHYFIIVARAGQVDSVIFGTDRLVSHLPRNTAICLCCTLPPIYVVDLPGRLKNCGREDLRLVNCPVSGGAIGALKVMMAGDEPVIEKLKPEAQDDGPHQIDSSTTGIVNDCADEVSFACPLASEAFSVFVKTTALGFGRRDDAFVVDNSEEITKKQVAEQGQEHPALQNGGGPAVGYFARPGPHPQGGENTRKPQRRATERCAGSIVVVTGLSDKQQVVTFKKEIKDQHSQIQFLNGQIVPGQECTTVPQASDTGPCLYYQQRLNNNNFAQLLFISDSADTLVCVQKALPSSIARHCITGSFESATLMSLTIRYGPIIHIAAAAESYALAVAMGIPPAFVYKLVAGAAGSSTQVNTKFPFMINRVFDISTQDTTELWNEPSLQCTAADSKMLPALTPSLMFPATLLNAAHQRIKDANPGGSK</sequence>
<dbReference type="EMBL" id="CVMT01000013">
    <property type="protein sequence ID" value="CRG92596.1"/>
    <property type="molecule type" value="Genomic_DNA"/>
</dbReference>
<dbReference type="SUPFAM" id="SSF51735">
    <property type="entry name" value="NAD(P)-binding Rossmann-fold domains"/>
    <property type="match status" value="1"/>
</dbReference>
<proteinExistence type="predicted"/>